<accession>X6M1X4</accession>
<evidence type="ECO:0000313" key="1">
    <source>
        <dbReference type="EMBL" id="ETO06980.1"/>
    </source>
</evidence>
<sequence>MYPKFLRMAEVKPDGTYDLSNPTLQSYPEQYTWENVVKALEGTENADNEIPSVHLWLPFEHAKRIYIIDNKKGIIVTSEDLEAEDPKRYVEVPDDQLAHSLSYVSVPKDVVILVERKRTITKT</sequence>
<reference evidence="1 2" key="1">
    <citation type="journal article" date="2013" name="Curr. Biol.">
        <title>The Genome of the Foraminiferan Reticulomyxa filosa.</title>
        <authorList>
            <person name="Glockner G."/>
            <person name="Hulsmann N."/>
            <person name="Schleicher M."/>
            <person name="Noegel A.A."/>
            <person name="Eichinger L."/>
            <person name="Gallinger C."/>
            <person name="Pawlowski J."/>
            <person name="Sierra R."/>
            <person name="Euteneuer U."/>
            <person name="Pillet L."/>
            <person name="Moustafa A."/>
            <person name="Platzer M."/>
            <person name="Groth M."/>
            <person name="Szafranski K."/>
            <person name="Schliwa M."/>
        </authorList>
    </citation>
    <scope>NUCLEOTIDE SEQUENCE [LARGE SCALE GENOMIC DNA]</scope>
</reference>
<dbReference type="Proteomes" id="UP000023152">
    <property type="component" value="Unassembled WGS sequence"/>
</dbReference>
<protein>
    <submittedName>
        <fullName evidence="1">Uncharacterized protein</fullName>
    </submittedName>
</protein>
<name>X6M1X4_RETFI</name>
<feature type="non-terminal residue" evidence="1">
    <location>
        <position position="123"/>
    </location>
</feature>
<dbReference type="AlphaFoldDB" id="X6M1X4"/>
<dbReference type="EMBL" id="ASPP01026636">
    <property type="protein sequence ID" value="ETO06980.1"/>
    <property type="molecule type" value="Genomic_DNA"/>
</dbReference>
<comment type="caution">
    <text evidence="1">The sequence shown here is derived from an EMBL/GenBank/DDBJ whole genome shotgun (WGS) entry which is preliminary data.</text>
</comment>
<organism evidence="1 2">
    <name type="scientific">Reticulomyxa filosa</name>
    <dbReference type="NCBI Taxonomy" id="46433"/>
    <lineage>
        <taxon>Eukaryota</taxon>
        <taxon>Sar</taxon>
        <taxon>Rhizaria</taxon>
        <taxon>Retaria</taxon>
        <taxon>Foraminifera</taxon>
        <taxon>Monothalamids</taxon>
        <taxon>Reticulomyxidae</taxon>
        <taxon>Reticulomyxa</taxon>
    </lineage>
</organism>
<proteinExistence type="predicted"/>
<keyword evidence="2" id="KW-1185">Reference proteome</keyword>
<gene>
    <name evidence="1" type="ORF">RFI_30411</name>
</gene>
<evidence type="ECO:0000313" key="2">
    <source>
        <dbReference type="Proteomes" id="UP000023152"/>
    </source>
</evidence>